<organism evidence="1 2">
    <name type="scientific">Actinopolyspora alba</name>
    <dbReference type="NCBI Taxonomy" id="673379"/>
    <lineage>
        <taxon>Bacteria</taxon>
        <taxon>Bacillati</taxon>
        <taxon>Actinomycetota</taxon>
        <taxon>Actinomycetes</taxon>
        <taxon>Actinopolysporales</taxon>
        <taxon>Actinopolysporaceae</taxon>
        <taxon>Actinopolyspora</taxon>
        <taxon>Actinopolyspora alba group</taxon>
    </lineage>
</organism>
<sequence>MDLPEILEPLPGTWRTRGLHWHGYLLPAVTGVRERRYHTPSEVLTDPHHTAVWVTETIHTHSTRDVFFSWNTPGITR</sequence>
<accession>A0A1I1UHD4</accession>
<keyword evidence="2" id="KW-1185">Reference proteome</keyword>
<reference evidence="2" key="1">
    <citation type="submission" date="2016-10" db="EMBL/GenBank/DDBJ databases">
        <authorList>
            <person name="Varghese N."/>
            <person name="Submissions S."/>
        </authorList>
    </citation>
    <scope>NUCLEOTIDE SEQUENCE [LARGE SCALE GENOMIC DNA]</scope>
    <source>
        <strain evidence="2">DSM 45004</strain>
    </source>
</reference>
<dbReference type="Proteomes" id="UP000198716">
    <property type="component" value="Unassembled WGS sequence"/>
</dbReference>
<name>A0A1I1UHD4_9ACTN</name>
<evidence type="ECO:0000313" key="2">
    <source>
        <dbReference type="Proteomes" id="UP000198716"/>
    </source>
</evidence>
<gene>
    <name evidence="1" type="ORF">SAMN04487819_102200</name>
</gene>
<dbReference type="EMBL" id="FOMZ01000002">
    <property type="protein sequence ID" value="SFD70282.1"/>
    <property type="molecule type" value="Genomic_DNA"/>
</dbReference>
<proteinExistence type="predicted"/>
<evidence type="ECO:0000313" key="1">
    <source>
        <dbReference type="EMBL" id="SFD70282.1"/>
    </source>
</evidence>
<dbReference type="RefSeq" id="WP_092923815.1">
    <property type="nucleotide sequence ID" value="NZ_FOMZ01000002.1"/>
</dbReference>
<protein>
    <submittedName>
        <fullName evidence="1">Uncharacterized protein</fullName>
    </submittedName>
</protein>
<dbReference type="AlphaFoldDB" id="A0A1I1UHD4"/>